<feature type="transmembrane region" description="Helical" evidence="1">
    <location>
        <begin position="118"/>
        <end position="146"/>
    </location>
</feature>
<accession>A0A930V4D6</accession>
<keyword evidence="3" id="KW-1185">Reference proteome</keyword>
<evidence type="ECO:0000256" key="1">
    <source>
        <dbReference type="SAM" id="Phobius"/>
    </source>
</evidence>
<sequence>MTDPRRRALPLRAELRRQLTRRRTRVTAALLAALPLLLVGAFALGDDDPGAAPTFVDLAQVGAANLTVFTLYASAGFLLPVVVALVAGDAVPSEASWGTLRYLLTAPVPRGRLLRAKLFVAAASSLVVLVGLAAWTLLVGLVAYGGAGYRDPTGARLDWSAFAPRLLVSVLVLWVLLGFVAGLSFLVGVVTDAPLGAVGSAVLATVLSSILDSISALGSLRQALPTHYLFAWGQLLRPDPDVEEVLTGCLWSLLYATVLLTAAFWHFGRKDVLS</sequence>
<dbReference type="Pfam" id="PF12730">
    <property type="entry name" value="ABC2_membrane_4"/>
    <property type="match status" value="1"/>
</dbReference>
<feature type="transmembrane region" description="Helical" evidence="1">
    <location>
        <begin position="197"/>
        <end position="220"/>
    </location>
</feature>
<dbReference type="AlphaFoldDB" id="A0A930V4D6"/>
<proteinExistence type="predicted"/>
<feature type="transmembrane region" description="Helical" evidence="1">
    <location>
        <begin position="166"/>
        <end position="190"/>
    </location>
</feature>
<feature type="transmembrane region" description="Helical" evidence="1">
    <location>
        <begin position="245"/>
        <end position="267"/>
    </location>
</feature>
<evidence type="ECO:0000313" key="2">
    <source>
        <dbReference type="EMBL" id="MBF4163784.1"/>
    </source>
</evidence>
<comment type="caution">
    <text evidence="2">The sequence shown here is derived from an EMBL/GenBank/DDBJ whole genome shotgun (WGS) entry which is preliminary data.</text>
</comment>
<protein>
    <submittedName>
        <fullName evidence="2">ABC transporter permease</fullName>
    </submittedName>
</protein>
<name>A0A930V4D6_9ACTN</name>
<dbReference type="PANTHER" id="PTHR37305:SF1">
    <property type="entry name" value="MEMBRANE PROTEIN"/>
    <property type="match status" value="1"/>
</dbReference>
<gene>
    <name evidence="2" type="ORF">ISG29_19080</name>
</gene>
<keyword evidence="1" id="KW-0472">Membrane</keyword>
<feature type="transmembrane region" description="Helical" evidence="1">
    <location>
        <begin position="69"/>
        <end position="91"/>
    </location>
</feature>
<dbReference type="PANTHER" id="PTHR37305">
    <property type="entry name" value="INTEGRAL MEMBRANE PROTEIN-RELATED"/>
    <property type="match status" value="1"/>
</dbReference>
<keyword evidence="1" id="KW-1133">Transmembrane helix</keyword>
<reference evidence="2" key="1">
    <citation type="submission" date="2020-11" db="EMBL/GenBank/DDBJ databases">
        <title>Nocardioides sp. CBS4Y-1, whole genome shotgun sequence.</title>
        <authorList>
            <person name="Tuo L."/>
        </authorList>
    </citation>
    <scope>NUCLEOTIDE SEQUENCE</scope>
    <source>
        <strain evidence="2">CBS4Y-1</strain>
    </source>
</reference>
<evidence type="ECO:0000313" key="3">
    <source>
        <dbReference type="Proteomes" id="UP000656804"/>
    </source>
</evidence>
<dbReference type="RefSeq" id="WP_194505048.1">
    <property type="nucleotide sequence ID" value="NZ_JADIVZ010000015.1"/>
</dbReference>
<dbReference type="Proteomes" id="UP000656804">
    <property type="component" value="Unassembled WGS sequence"/>
</dbReference>
<dbReference type="EMBL" id="JADIVZ010000015">
    <property type="protein sequence ID" value="MBF4163784.1"/>
    <property type="molecule type" value="Genomic_DNA"/>
</dbReference>
<organism evidence="2 3">
    <name type="scientific">Nocardioides acrostichi</name>
    <dbReference type="NCBI Taxonomy" id="2784339"/>
    <lineage>
        <taxon>Bacteria</taxon>
        <taxon>Bacillati</taxon>
        <taxon>Actinomycetota</taxon>
        <taxon>Actinomycetes</taxon>
        <taxon>Propionibacteriales</taxon>
        <taxon>Nocardioidaceae</taxon>
        <taxon>Nocardioides</taxon>
    </lineage>
</organism>
<keyword evidence="1" id="KW-0812">Transmembrane</keyword>